<sequence>MVCETQNRDCICITNYIVVLIILSDCIPIKGRKRIPYLVIASLLSLLPWPILGLNSTLRSSQWHLTLVLTVQNLGSAMVNVVVDAMVAEGYVFVLLGGHALNNLPIDKIFLRFSVLPAIQLLSSGLTKMYLAEEVQNKYLKKKEEPKEGKKRGLDKSTKSQIPEKGVSLISRWFHSLKTATYSLLRSFRQPVILRPMAWFFLAQVTVPNLSTVMFYYQTDRDLELGCILFGDCTCCWMVRPHARNLYIQSLLKNHETTDDSLVGSHWVVFVVPPRYNFSVSSESCLQNFRQDLEQRKKRLHFGIQEATGISADAEDRIHFPSTRIDCSVTVD</sequence>
<evidence type="ECO:0000256" key="5">
    <source>
        <dbReference type="ARBA" id="ARBA00023136"/>
    </source>
</evidence>
<proteinExistence type="predicted"/>
<dbReference type="OrthoDB" id="754047at2759"/>
<feature type="transmembrane region" description="Helical" evidence="6">
    <location>
        <begin position="35"/>
        <end position="54"/>
    </location>
</feature>
<keyword evidence="4 6" id="KW-1133">Transmembrane helix</keyword>
<evidence type="ECO:0000256" key="3">
    <source>
        <dbReference type="ARBA" id="ARBA00022692"/>
    </source>
</evidence>
<accession>A0A8X8IYD3</accession>
<dbReference type="GO" id="GO:0016020">
    <property type="term" value="C:membrane"/>
    <property type="evidence" value="ECO:0007669"/>
    <property type="project" value="UniProtKB-SubCell"/>
</dbReference>
<dbReference type="EMBL" id="JAAWWB010000001">
    <property type="protein sequence ID" value="KAG6794007.1"/>
    <property type="molecule type" value="Genomic_DNA"/>
</dbReference>
<dbReference type="AlphaFoldDB" id="A0A8X8IYD3"/>
<dbReference type="Pfam" id="PF03092">
    <property type="entry name" value="BT1"/>
    <property type="match status" value="2"/>
</dbReference>
<protein>
    <submittedName>
        <fullName evidence="7">Uncharacterized protein</fullName>
    </submittedName>
</protein>
<dbReference type="InterPro" id="IPR039309">
    <property type="entry name" value="BT1"/>
</dbReference>
<feature type="transmembrane region" description="Helical" evidence="6">
    <location>
        <begin position="109"/>
        <end position="131"/>
    </location>
</feature>
<evidence type="ECO:0000313" key="7">
    <source>
        <dbReference type="EMBL" id="KAG6794007.1"/>
    </source>
</evidence>
<dbReference type="PANTHER" id="PTHR31585:SF7">
    <property type="entry name" value="FOLATE-BIOPTERIN TRANSPORTER 4-RELATED"/>
    <property type="match status" value="1"/>
</dbReference>
<keyword evidence="5 6" id="KW-0472">Membrane</keyword>
<feature type="transmembrane region" description="Helical" evidence="6">
    <location>
        <begin position="74"/>
        <end position="97"/>
    </location>
</feature>
<name>A0A8X8IYD3_POPTO</name>
<evidence type="ECO:0000256" key="6">
    <source>
        <dbReference type="SAM" id="Phobius"/>
    </source>
</evidence>
<evidence type="ECO:0000256" key="1">
    <source>
        <dbReference type="ARBA" id="ARBA00004141"/>
    </source>
</evidence>
<evidence type="ECO:0000256" key="2">
    <source>
        <dbReference type="ARBA" id="ARBA00022448"/>
    </source>
</evidence>
<organism evidence="7 8">
    <name type="scientific">Populus tomentosa</name>
    <name type="common">Chinese white poplar</name>
    <dbReference type="NCBI Taxonomy" id="118781"/>
    <lineage>
        <taxon>Eukaryota</taxon>
        <taxon>Viridiplantae</taxon>
        <taxon>Streptophyta</taxon>
        <taxon>Embryophyta</taxon>
        <taxon>Tracheophyta</taxon>
        <taxon>Spermatophyta</taxon>
        <taxon>Magnoliopsida</taxon>
        <taxon>eudicotyledons</taxon>
        <taxon>Gunneridae</taxon>
        <taxon>Pentapetalae</taxon>
        <taxon>rosids</taxon>
        <taxon>fabids</taxon>
        <taxon>Malpighiales</taxon>
        <taxon>Salicaceae</taxon>
        <taxon>Saliceae</taxon>
        <taxon>Populus</taxon>
    </lineage>
</organism>
<comment type="caution">
    <text evidence="7">The sequence shown here is derived from an EMBL/GenBank/DDBJ whole genome shotgun (WGS) entry which is preliminary data.</text>
</comment>
<dbReference type="Proteomes" id="UP000886885">
    <property type="component" value="Chromosome 1A"/>
</dbReference>
<comment type="subcellular location">
    <subcellularLocation>
        <location evidence="1">Membrane</location>
        <topology evidence="1">Multi-pass membrane protein</topology>
    </subcellularLocation>
</comment>
<reference evidence="7" key="1">
    <citation type="journal article" date="2020" name="bioRxiv">
        <title>Hybrid origin of Populus tomentosa Carr. identified through genome sequencing and phylogenomic analysis.</title>
        <authorList>
            <person name="An X."/>
            <person name="Gao K."/>
            <person name="Chen Z."/>
            <person name="Li J."/>
            <person name="Yang X."/>
            <person name="Yang X."/>
            <person name="Zhou J."/>
            <person name="Guo T."/>
            <person name="Zhao T."/>
            <person name="Huang S."/>
            <person name="Miao D."/>
            <person name="Khan W.U."/>
            <person name="Rao P."/>
            <person name="Ye M."/>
            <person name="Lei B."/>
            <person name="Liao W."/>
            <person name="Wang J."/>
            <person name="Ji L."/>
            <person name="Li Y."/>
            <person name="Guo B."/>
            <person name="Mustafa N.S."/>
            <person name="Li S."/>
            <person name="Yun Q."/>
            <person name="Keller S.R."/>
            <person name="Mao J."/>
            <person name="Zhang R."/>
            <person name="Strauss S.H."/>
        </authorList>
    </citation>
    <scope>NUCLEOTIDE SEQUENCE</scope>
    <source>
        <strain evidence="7">GM15</strain>
        <tissue evidence="7">Leaf</tissue>
    </source>
</reference>
<keyword evidence="8" id="KW-1185">Reference proteome</keyword>
<evidence type="ECO:0000256" key="4">
    <source>
        <dbReference type="ARBA" id="ARBA00022989"/>
    </source>
</evidence>
<gene>
    <name evidence="7" type="ORF">POTOM_003238</name>
</gene>
<evidence type="ECO:0000313" key="8">
    <source>
        <dbReference type="Proteomes" id="UP000886885"/>
    </source>
</evidence>
<keyword evidence="3 6" id="KW-0812">Transmembrane</keyword>
<dbReference type="PANTHER" id="PTHR31585">
    <property type="entry name" value="FOLATE-BIOPTERIN TRANSPORTER 1, CHLOROPLASTIC"/>
    <property type="match status" value="1"/>
</dbReference>
<keyword evidence="2" id="KW-0813">Transport</keyword>